<dbReference type="EMBL" id="JACVVK020000315">
    <property type="protein sequence ID" value="KAK7478889.1"/>
    <property type="molecule type" value="Genomic_DNA"/>
</dbReference>
<proteinExistence type="predicted"/>
<evidence type="ECO:0000313" key="4">
    <source>
        <dbReference type="Proteomes" id="UP001519460"/>
    </source>
</evidence>
<feature type="compositionally biased region" description="Basic and acidic residues" evidence="1">
    <location>
        <begin position="224"/>
        <end position="255"/>
    </location>
</feature>
<dbReference type="AlphaFoldDB" id="A0ABD0JVZ1"/>
<name>A0ABD0JVZ1_9CAEN</name>
<dbReference type="InterPro" id="IPR012337">
    <property type="entry name" value="RNaseH-like_sf"/>
</dbReference>
<sequence length="598" mass="68106">MLKEMSATTMDDLASRMQRQPFSLATDGSNEKEKKYNPIVITIAGSDGLIAPELLALPGLPQFSAHSRFSLFWLYVSFYIGKNIFDIMARELKVHNIPWGNCVAFACDNANVMTGRHSGVYSFVAAENSQVHLANCCLHLVHIAAKKGAEVLPAFSDVLVDVFFYFQKSANRQQELENLKDLYDIKAGKVLKHVCTRWLSIGRCLQRLIALWQPLQHFFRDEKEKENKKTGAQSKKAEVQTKKAEAQTKKTEVQSRKSVSSGEHSKAQSKTSEVQGSSSSSYSRTKVANVYDFLKSPTNLLYGHFLVYTLKVFDPVLLQLQAEQPMIHKLRDYLCQLIRDIYARFCLPSSLQGKEVDQVQYKDRGQQKADEDLLIGMEAKKMLLNAKEHHLRDCRVKDFYADVRLYFETVVEYLLKKLPLENSVLKNAIVIDPHRQMEVRISQLEYFLLQFPVLLPKDVPMDEILEQFSRYQAADIKPILDEAKQEEDKQSESSWKKAQDVRVDALWNMIISSFPDLLDLARVMKGIMTIPHSSAPCERVFSKVKKNVTDQRSCLSQETTEALLVLKSQPRGVVAGNFEIKDSELQALKSAYRLSKGT</sequence>
<evidence type="ECO:0000259" key="2">
    <source>
        <dbReference type="Pfam" id="PF05699"/>
    </source>
</evidence>
<dbReference type="SUPFAM" id="SSF53098">
    <property type="entry name" value="Ribonuclease H-like"/>
    <property type="match status" value="1"/>
</dbReference>
<comment type="caution">
    <text evidence="3">The sequence shown here is derived from an EMBL/GenBank/DDBJ whole genome shotgun (WGS) entry which is preliminary data.</text>
</comment>
<gene>
    <name evidence="3" type="ORF">BaRGS_00029870</name>
</gene>
<dbReference type="InterPro" id="IPR008906">
    <property type="entry name" value="HATC_C_dom"/>
</dbReference>
<protein>
    <recommendedName>
        <fullName evidence="2">HAT C-terminal dimerisation domain-containing protein</fullName>
    </recommendedName>
</protein>
<evidence type="ECO:0000313" key="3">
    <source>
        <dbReference type="EMBL" id="KAK7478889.1"/>
    </source>
</evidence>
<feature type="region of interest" description="Disordered" evidence="1">
    <location>
        <begin position="224"/>
        <end position="279"/>
    </location>
</feature>
<keyword evidence="4" id="KW-1185">Reference proteome</keyword>
<organism evidence="3 4">
    <name type="scientific">Batillaria attramentaria</name>
    <dbReference type="NCBI Taxonomy" id="370345"/>
    <lineage>
        <taxon>Eukaryota</taxon>
        <taxon>Metazoa</taxon>
        <taxon>Spiralia</taxon>
        <taxon>Lophotrochozoa</taxon>
        <taxon>Mollusca</taxon>
        <taxon>Gastropoda</taxon>
        <taxon>Caenogastropoda</taxon>
        <taxon>Sorbeoconcha</taxon>
        <taxon>Cerithioidea</taxon>
        <taxon>Batillariidae</taxon>
        <taxon>Batillaria</taxon>
    </lineage>
</organism>
<evidence type="ECO:0000256" key="1">
    <source>
        <dbReference type="SAM" id="MobiDB-lite"/>
    </source>
</evidence>
<dbReference type="PANTHER" id="PTHR37162">
    <property type="entry name" value="HAT FAMILY DIMERISATION DOMAINCONTAINING PROTEIN-RELATED"/>
    <property type="match status" value="1"/>
</dbReference>
<dbReference type="PANTHER" id="PTHR37162:SF1">
    <property type="entry name" value="BED-TYPE DOMAIN-CONTAINING PROTEIN"/>
    <property type="match status" value="1"/>
</dbReference>
<feature type="compositionally biased region" description="Low complexity" evidence="1">
    <location>
        <begin position="269"/>
        <end position="279"/>
    </location>
</feature>
<dbReference type="Proteomes" id="UP001519460">
    <property type="component" value="Unassembled WGS sequence"/>
</dbReference>
<accession>A0ABD0JVZ1</accession>
<feature type="domain" description="HAT C-terminal dimerisation" evidence="2">
    <location>
        <begin position="495"/>
        <end position="568"/>
    </location>
</feature>
<reference evidence="3 4" key="1">
    <citation type="journal article" date="2023" name="Sci. Data">
        <title>Genome assembly of the Korean intertidal mud-creeper Batillaria attramentaria.</title>
        <authorList>
            <person name="Patra A.K."/>
            <person name="Ho P.T."/>
            <person name="Jun S."/>
            <person name="Lee S.J."/>
            <person name="Kim Y."/>
            <person name="Won Y.J."/>
        </authorList>
    </citation>
    <scope>NUCLEOTIDE SEQUENCE [LARGE SCALE GENOMIC DNA]</scope>
    <source>
        <strain evidence="3">Wonlab-2016</strain>
    </source>
</reference>
<dbReference type="Pfam" id="PF05699">
    <property type="entry name" value="Dimer_Tnp_hAT"/>
    <property type="match status" value="1"/>
</dbReference>